<dbReference type="InterPro" id="IPR006680">
    <property type="entry name" value="Amidohydro-rel"/>
</dbReference>
<dbReference type="GO" id="GO:0019556">
    <property type="term" value="P:L-histidine catabolic process to glutamate and formamide"/>
    <property type="evidence" value="ECO:0007669"/>
    <property type="project" value="InterPro"/>
</dbReference>
<dbReference type="AlphaFoldDB" id="A0A235BXK2"/>
<dbReference type="InterPro" id="IPR005920">
    <property type="entry name" value="HutI"/>
</dbReference>
<keyword evidence="4" id="KW-0378">Hydrolase</keyword>
<evidence type="ECO:0000256" key="4">
    <source>
        <dbReference type="ARBA" id="ARBA00022801"/>
    </source>
</evidence>
<gene>
    <name evidence="9" type="ORF">CH330_02645</name>
</gene>
<keyword evidence="5" id="KW-0369">Histidine metabolism</keyword>
<evidence type="ECO:0000256" key="3">
    <source>
        <dbReference type="ARBA" id="ARBA00022723"/>
    </source>
</evidence>
<comment type="caution">
    <text evidence="9">The sequence shown here is derived from an EMBL/GenBank/DDBJ whole genome shotgun (WGS) entry which is preliminary data.</text>
</comment>
<evidence type="ECO:0000256" key="5">
    <source>
        <dbReference type="ARBA" id="ARBA00022808"/>
    </source>
</evidence>
<name>A0A235BXK2_UNCW3</name>
<proteinExistence type="predicted"/>
<accession>A0A235BXK2</accession>
<evidence type="ECO:0000256" key="2">
    <source>
        <dbReference type="ARBA" id="ARBA00012864"/>
    </source>
</evidence>
<dbReference type="InterPro" id="IPR032466">
    <property type="entry name" value="Metal_Hydrolase"/>
</dbReference>
<feature type="non-terminal residue" evidence="9">
    <location>
        <position position="1"/>
    </location>
</feature>
<organism evidence="9 10">
    <name type="scientific">candidate division WOR-3 bacterium JGI_Cruoil_03_51_56</name>
    <dbReference type="NCBI Taxonomy" id="1973747"/>
    <lineage>
        <taxon>Bacteria</taxon>
        <taxon>Bacteria division WOR-3</taxon>
    </lineage>
</organism>
<keyword evidence="7" id="KW-0408">Iron</keyword>
<dbReference type="InterPro" id="IPR011059">
    <property type="entry name" value="Metal-dep_hydrolase_composite"/>
</dbReference>
<evidence type="ECO:0000313" key="10">
    <source>
        <dbReference type="Proteomes" id="UP000215559"/>
    </source>
</evidence>
<dbReference type="Proteomes" id="UP000215559">
    <property type="component" value="Unassembled WGS sequence"/>
</dbReference>
<dbReference type="GO" id="GO:0050480">
    <property type="term" value="F:imidazolonepropionase activity"/>
    <property type="evidence" value="ECO:0007669"/>
    <property type="project" value="UniProtKB-EC"/>
</dbReference>
<reference evidence="9 10" key="1">
    <citation type="submission" date="2017-07" db="EMBL/GenBank/DDBJ databases">
        <title>Recovery of genomes from metagenomes via a dereplication, aggregation, and scoring strategy.</title>
        <authorList>
            <person name="Sieber C.M."/>
            <person name="Probst A.J."/>
            <person name="Sharrar A."/>
            <person name="Thomas B.C."/>
            <person name="Hess M."/>
            <person name="Tringe S.G."/>
            <person name="Banfield J.F."/>
        </authorList>
    </citation>
    <scope>NUCLEOTIDE SEQUENCE [LARGE SCALE GENOMIC DNA]</scope>
    <source>
        <strain evidence="9">JGI_Cruoil_03_51_56</strain>
    </source>
</reference>
<dbReference type="EMBL" id="NOZP01000047">
    <property type="protein sequence ID" value="OYD16517.1"/>
    <property type="molecule type" value="Genomic_DNA"/>
</dbReference>
<keyword evidence="3" id="KW-0479">Metal-binding</keyword>
<feature type="domain" description="Amidohydrolase-related" evidence="8">
    <location>
        <begin position="68"/>
        <end position="254"/>
    </location>
</feature>
<dbReference type="Gene3D" id="3.20.20.140">
    <property type="entry name" value="Metal-dependent hydrolases"/>
    <property type="match status" value="1"/>
</dbReference>
<dbReference type="GO" id="GO:0005737">
    <property type="term" value="C:cytoplasm"/>
    <property type="evidence" value="ECO:0007669"/>
    <property type="project" value="InterPro"/>
</dbReference>
<protein>
    <recommendedName>
        <fullName evidence="2">imidazolonepropionase</fullName>
        <ecNumber evidence="2">3.5.2.7</ecNumber>
    </recommendedName>
</protein>
<sequence length="257" mass="27995">ETELKMLRVIKRIAEQSPVTVVPTFLGAHSVPEGSDKSEYVRLVVEEMIPRVAEEKLAEFCDVFCENFIFNADDSRRILEAGKKYGLVPKIHADEIESSGGAEIAAEVGAVSAAHLLRPSDQGLKAMAGAGVVAELLPGTCFFLKEDARPPVAKMREFGVTMALATDFNPGSSTLLCQPMTVVFGCLVYGMTIVEALRGITVNAAKALKLENEVGTLEPGKWADIVVTDLPDYRHLAYRVCHNPARVVIRHGKVIFR</sequence>
<dbReference type="SUPFAM" id="SSF51338">
    <property type="entry name" value="Composite domain of metallo-dependent hydrolases"/>
    <property type="match status" value="1"/>
</dbReference>
<comment type="pathway">
    <text evidence="1">Amino-acid degradation.</text>
</comment>
<evidence type="ECO:0000313" key="9">
    <source>
        <dbReference type="EMBL" id="OYD16517.1"/>
    </source>
</evidence>
<evidence type="ECO:0000256" key="7">
    <source>
        <dbReference type="ARBA" id="ARBA00023004"/>
    </source>
</evidence>
<evidence type="ECO:0000259" key="8">
    <source>
        <dbReference type="Pfam" id="PF01979"/>
    </source>
</evidence>
<dbReference type="EC" id="3.5.2.7" evidence="2"/>
<dbReference type="SUPFAM" id="SSF51556">
    <property type="entry name" value="Metallo-dependent hydrolases"/>
    <property type="match status" value="1"/>
</dbReference>
<evidence type="ECO:0000256" key="1">
    <source>
        <dbReference type="ARBA" id="ARBA00005023"/>
    </source>
</evidence>
<dbReference type="PANTHER" id="PTHR42752:SF1">
    <property type="entry name" value="IMIDAZOLONEPROPIONASE-RELATED"/>
    <property type="match status" value="1"/>
</dbReference>
<dbReference type="GO" id="GO:0046872">
    <property type="term" value="F:metal ion binding"/>
    <property type="evidence" value="ECO:0007669"/>
    <property type="project" value="UniProtKB-KW"/>
</dbReference>
<dbReference type="PANTHER" id="PTHR42752">
    <property type="entry name" value="IMIDAZOLONEPROPIONASE"/>
    <property type="match status" value="1"/>
</dbReference>
<evidence type="ECO:0000256" key="6">
    <source>
        <dbReference type="ARBA" id="ARBA00022833"/>
    </source>
</evidence>
<dbReference type="Pfam" id="PF01979">
    <property type="entry name" value="Amidohydro_1"/>
    <property type="match status" value="1"/>
</dbReference>
<keyword evidence="6" id="KW-0862">Zinc</keyword>